<dbReference type="InterPro" id="IPR016872">
    <property type="entry name" value="UCP028160"/>
</dbReference>
<dbReference type="PIRSF" id="PIRSF028160">
    <property type="entry name" value="UCP028160"/>
    <property type="match status" value="1"/>
</dbReference>
<dbReference type="GO" id="GO:0016853">
    <property type="term" value="F:isomerase activity"/>
    <property type="evidence" value="ECO:0007669"/>
    <property type="project" value="UniProtKB-KW"/>
</dbReference>
<dbReference type="Proteomes" id="UP000036097">
    <property type="component" value="Unassembled WGS sequence"/>
</dbReference>
<dbReference type="PATRIC" id="fig|1195763.3.peg.1805"/>
<keyword evidence="3" id="KW-1185">Reference proteome</keyword>
<evidence type="ECO:0000313" key="2">
    <source>
        <dbReference type="EMBL" id="KLV06643.1"/>
    </source>
</evidence>
<dbReference type="Pfam" id="PF07356">
    <property type="entry name" value="DUF1481"/>
    <property type="match status" value="1"/>
</dbReference>
<evidence type="ECO:0000313" key="3">
    <source>
        <dbReference type="Proteomes" id="UP000036097"/>
    </source>
</evidence>
<accession>A0A0J1H4C8</accession>
<dbReference type="InterPro" id="IPR010858">
    <property type="entry name" value="DUF1481"/>
</dbReference>
<name>A0A0J1H4C8_9GAMM</name>
<dbReference type="STRING" id="1195763.ABT56_08480"/>
<feature type="signal peptide" evidence="1">
    <location>
        <begin position="1"/>
        <end position="19"/>
    </location>
</feature>
<feature type="chain" id="PRO_5005252646" evidence="1">
    <location>
        <begin position="20"/>
        <end position="232"/>
    </location>
</feature>
<dbReference type="OrthoDB" id="5915262at2"/>
<organism evidence="2 3">
    <name type="scientific">Photobacterium aquae</name>
    <dbReference type="NCBI Taxonomy" id="1195763"/>
    <lineage>
        <taxon>Bacteria</taxon>
        <taxon>Pseudomonadati</taxon>
        <taxon>Pseudomonadota</taxon>
        <taxon>Gammaproteobacteria</taxon>
        <taxon>Vibrionales</taxon>
        <taxon>Vibrionaceae</taxon>
        <taxon>Photobacterium</taxon>
    </lineage>
</organism>
<keyword evidence="2" id="KW-0413">Isomerase</keyword>
<dbReference type="PROSITE" id="PS51257">
    <property type="entry name" value="PROKAR_LIPOPROTEIN"/>
    <property type="match status" value="1"/>
</dbReference>
<sequence>MKHLIPFAFLALLAGCASTPTIPENNLTPIVTHTGGQRQGDTTLLYWYTSQQNRPVRLSDRVFAGDSGNYHSDYLWREGLLREIKRQGQALDEQKLKPYTLHVRYDTRGSAVFQRYTLAGDVIPLTNGQLEQLRKEAEHGMAVVQQLREEDMAMVQGHWKQGKFYRCGDNRELSVTFNPVLSSQLAGQVAEYQDQGFMAVNGQVRRDSLTASQLLVLKAPEMQCLAAPVLID</sequence>
<dbReference type="AlphaFoldDB" id="A0A0J1H4C8"/>
<keyword evidence="1" id="KW-0732">Signal</keyword>
<protein>
    <submittedName>
        <fullName evidence="2">Peptidyl-prolyl cis-trans isomerase</fullName>
    </submittedName>
</protein>
<reference evidence="2 3" key="1">
    <citation type="submission" date="2015-05" db="EMBL/GenBank/DDBJ databases">
        <title>Photobacterium galathea sp. nov.</title>
        <authorList>
            <person name="Machado H."/>
            <person name="Gram L."/>
        </authorList>
    </citation>
    <scope>NUCLEOTIDE SEQUENCE [LARGE SCALE GENOMIC DNA]</scope>
    <source>
        <strain evidence="2 3">CGMCC 1.12159</strain>
    </source>
</reference>
<dbReference type="EMBL" id="LDOT01000009">
    <property type="protein sequence ID" value="KLV06643.1"/>
    <property type="molecule type" value="Genomic_DNA"/>
</dbReference>
<proteinExistence type="predicted"/>
<comment type="caution">
    <text evidence="2">The sequence shown here is derived from an EMBL/GenBank/DDBJ whole genome shotgun (WGS) entry which is preliminary data.</text>
</comment>
<gene>
    <name evidence="2" type="ORF">ABT56_08480</name>
</gene>
<evidence type="ECO:0000256" key="1">
    <source>
        <dbReference type="SAM" id="SignalP"/>
    </source>
</evidence>
<dbReference type="RefSeq" id="WP_047878435.1">
    <property type="nucleotide sequence ID" value="NZ_LDOT01000009.1"/>
</dbReference>